<evidence type="ECO:0000313" key="2">
    <source>
        <dbReference type="Proteomes" id="UP000268321"/>
    </source>
</evidence>
<dbReference type="OrthoDB" id="421671at2759"/>
<accession>A0A4P9ZIZ7</accession>
<dbReference type="InterPro" id="IPR025638">
    <property type="entry name" value="DUF4336"/>
</dbReference>
<proteinExistence type="predicted"/>
<organism evidence="1 2">
    <name type="scientific">Metschnikowia bicuspidata</name>
    <dbReference type="NCBI Taxonomy" id="27322"/>
    <lineage>
        <taxon>Eukaryota</taxon>
        <taxon>Fungi</taxon>
        <taxon>Dikarya</taxon>
        <taxon>Ascomycota</taxon>
        <taxon>Saccharomycotina</taxon>
        <taxon>Pichiomycetes</taxon>
        <taxon>Metschnikowiaceae</taxon>
        <taxon>Metschnikowia</taxon>
    </lineage>
</organism>
<dbReference type="PANTHER" id="PTHR33835:SF1">
    <property type="entry name" value="METALLO-BETA-LACTAMASE DOMAIN-CONTAINING PROTEIN"/>
    <property type="match status" value="1"/>
</dbReference>
<dbReference type="Proteomes" id="UP000268321">
    <property type="component" value="Unassembled WGS sequence"/>
</dbReference>
<gene>
    <name evidence="1" type="ORF">METBISCDRAFT_11209</name>
</gene>
<dbReference type="InterPro" id="IPR036866">
    <property type="entry name" value="RibonucZ/Hydroxyglut_hydro"/>
</dbReference>
<evidence type="ECO:0000313" key="1">
    <source>
        <dbReference type="EMBL" id="RKP32988.1"/>
    </source>
</evidence>
<dbReference type="EMBL" id="ML004428">
    <property type="protein sequence ID" value="RKP32988.1"/>
    <property type="molecule type" value="Genomic_DNA"/>
</dbReference>
<dbReference type="PANTHER" id="PTHR33835">
    <property type="entry name" value="YALI0C07656P"/>
    <property type="match status" value="1"/>
</dbReference>
<keyword evidence="2" id="KW-1185">Reference proteome</keyword>
<protein>
    <submittedName>
        <fullName evidence="1">Uncharacterized protein</fullName>
    </submittedName>
</protein>
<reference evidence="2" key="1">
    <citation type="journal article" date="2018" name="Nat. Microbiol.">
        <title>Leveraging single-cell genomics to expand the fungal tree of life.</title>
        <authorList>
            <person name="Ahrendt S.R."/>
            <person name="Quandt C.A."/>
            <person name="Ciobanu D."/>
            <person name="Clum A."/>
            <person name="Salamov A."/>
            <person name="Andreopoulos B."/>
            <person name="Cheng J.F."/>
            <person name="Woyke T."/>
            <person name="Pelin A."/>
            <person name="Henrissat B."/>
            <person name="Reynolds N.K."/>
            <person name="Benny G.L."/>
            <person name="Smith M.E."/>
            <person name="James T.Y."/>
            <person name="Grigoriev I.V."/>
        </authorList>
    </citation>
    <scope>NUCLEOTIDE SEQUENCE [LARGE SCALE GENOMIC DNA]</scope>
    <source>
        <strain evidence="2">Baker2002</strain>
    </source>
</reference>
<sequence>MQYPEPLKIISRKLTETIVVACSGFKRFGKVNIGARMAIFNYYGSIVVWSAIPHNDEVVEALKLANGGSDDYKVSHLIIPDKEHTIAAKSFKEKYPELKIIAVEDVDLGELTPIDYRVTSKYAHRILDAEALQEIGITDPVILSYFEFVYLPKHTNKELVMYEKATKTVFEADLLFNLRDDTPMEQFPDTKYPFSGWSSVAKYLNPDSVIGSAIFRRIADTNASAEGLWAIYSWDFDRLVMCHGNILETGGKSAFHKVFGSVLKEPAKV</sequence>
<dbReference type="AlphaFoldDB" id="A0A4P9ZIZ7"/>
<dbReference type="SUPFAM" id="SSF56281">
    <property type="entry name" value="Metallo-hydrolase/oxidoreductase"/>
    <property type="match status" value="1"/>
</dbReference>
<name>A0A4P9ZIZ7_9ASCO</name>